<dbReference type="InterPro" id="IPR010994">
    <property type="entry name" value="RuvA_2-like"/>
</dbReference>
<sequence length="398" mass="41677">MPTLTENTHSLLRLTMAPGLGPRRIASMVELFGSATAALAASPAEMARIRGIGTITAAKIARGLRESMELAEREIEHAERLGVIFLGIGEPGYPPLLATIPDPPPILSVLGELRPETDDRYPAAIVGSRACTSYGLEQAERFASILAGSGITIVSGGARGIDSAAHRGAMRSNGRTIAVLGCGLAHRYPPENAALFEEIADGRGALVSELPLDVSPQADNFPARNRIISGLALGVVVIEAAKGSGALITARAAAEDQGREVLAVPGRVDSPASEGTHTLIKAGGAALATGPGDVLELLETPARHHFVGTHEPRYADATATEPVGLWAGEGEPTTNHSQPTPSDPLQKRLLDILDRARTPDDLATRLGVGPAEVRTAITMLEIQGLIGRRGSLIERRQR</sequence>
<evidence type="ECO:0000256" key="2">
    <source>
        <dbReference type="SAM" id="MobiDB-lite"/>
    </source>
</evidence>
<dbReference type="Pfam" id="PF17782">
    <property type="entry name" value="WHD_DprA"/>
    <property type="match status" value="1"/>
</dbReference>
<dbReference type="GO" id="GO:0009294">
    <property type="term" value="P:DNA-mediated transformation"/>
    <property type="evidence" value="ECO:0007669"/>
    <property type="project" value="InterPro"/>
</dbReference>
<dbReference type="AlphaFoldDB" id="A0A3B1DE59"/>
<dbReference type="EMBL" id="UOGK01000491">
    <property type="protein sequence ID" value="VAX41106.1"/>
    <property type="molecule type" value="Genomic_DNA"/>
</dbReference>
<dbReference type="NCBIfam" id="TIGR00732">
    <property type="entry name" value="dprA"/>
    <property type="match status" value="1"/>
</dbReference>
<dbReference type="InterPro" id="IPR041614">
    <property type="entry name" value="DprA_WH"/>
</dbReference>
<accession>A0A3B1DE59</accession>
<dbReference type="PANTHER" id="PTHR43022">
    <property type="entry name" value="PROTEIN SMF"/>
    <property type="match status" value="1"/>
</dbReference>
<proteinExistence type="inferred from homology"/>
<dbReference type="SUPFAM" id="SSF47781">
    <property type="entry name" value="RuvA domain 2-like"/>
    <property type="match status" value="1"/>
</dbReference>
<dbReference type="Pfam" id="PF14520">
    <property type="entry name" value="HHH_5"/>
    <property type="match status" value="1"/>
</dbReference>
<name>A0A3B1DE59_9ZZZZ</name>
<feature type="region of interest" description="Disordered" evidence="2">
    <location>
        <begin position="325"/>
        <end position="345"/>
    </location>
</feature>
<comment type="similarity">
    <text evidence="1">Belongs to the DprA/Smf family.</text>
</comment>
<dbReference type="InterPro" id="IPR057666">
    <property type="entry name" value="DrpA_SLOG"/>
</dbReference>
<dbReference type="PANTHER" id="PTHR43022:SF1">
    <property type="entry name" value="PROTEIN SMF"/>
    <property type="match status" value="1"/>
</dbReference>
<dbReference type="Pfam" id="PF02481">
    <property type="entry name" value="DNA_processg_A"/>
    <property type="match status" value="1"/>
</dbReference>
<evidence type="ECO:0000259" key="4">
    <source>
        <dbReference type="Pfam" id="PF17782"/>
    </source>
</evidence>
<dbReference type="Gene3D" id="1.10.10.10">
    <property type="entry name" value="Winged helix-like DNA-binding domain superfamily/Winged helix DNA-binding domain"/>
    <property type="match status" value="1"/>
</dbReference>
<dbReference type="Gene3D" id="3.40.50.450">
    <property type="match status" value="1"/>
</dbReference>
<reference evidence="5" key="1">
    <citation type="submission" date="2018-06" db="EMBL/GenBank/DDBJ databases">
        <authorList>
            <person name="Zhirakovskaya E."/>
        </authorList>
    </citation>
    <scope>NUCLEOTIDE SEQUENCE</scope>
</reference>
<feature type="domain" description="Smf/DprA SLOG" evidence="3">
    <location>
        <begin position="86"/>
        <end position="298"/>
    </location>
</feature>
<evidence type="ECO:0000256" key="1">
    <source>
        <dbReference type="ARBA" id="ARBA00006525"/>
    </source>
</evidence>
<dbReference type="InterPro" id="IPR036388">
    <property type="entry name" value="WH-like_DNA-bd_sf"/>
</dbReference>
<organism evidence="5">
    <name type="scientific">hydrothermal vent metagenome</name>
    <dbReference type="NCBI Taxonomy" id="652676"/>
    <lineage>
        <taxon>unclassified sequences</taxon>
        <taxon>metagenomes</taxon>
        <taxon>ecological metagenomes</taxon>
    </lineage>
</organism>
<evidence type="ECO:0000313" key="5">
    <source>
        <dbReference type="EMBL" id="VAX41106.1"/>
    </source>
</evidence>
<protein>
    <submittedName>
        <fullName evidence="5">Rossmann fold nucleotide-binding protein Smf possibly involved in DNA uptake</fullName>
    </submittedName>
</protein>
<evidence type="ECO:0000259" key="3">
    <source>
        <dbReference type="Pfam" id="PF02481"/>
    </source>
</evidence>
<feature type="domain" description="DprA winged helix" evidence="4">
    <location>
        <begin position="338"/>
        <end position="388"/>
    </location>
</feature>
<gene>
    <name evidence="5" type="ORF">MNBD_PLANCTO03-2229</name>
</gene>
<dbReference type="SUPFAM" id="SSF102405">
    <property type="entry name" value="MCP/YpsA-like"/>
    <property type="match status" value="1"/>
</dbReference>
<dbReference type="InterPro" id="IPR003488">
    <property type="entry name" value="DprA"/>
</dbReference>